<dbReference type="InterPro" id="IPR027417">
    <property type="entry name" value="P-loop_NTPase"/>
</dbReference>
<accession>A0A8S5N2J9</accession>
<dbReference type="InterPro" id="IPR002716">
    <property type="entry name" value="PIN_dom"/>
</dbReference>
<evidence type="ECO:0000256" key="2">
    <source>
        <dbReference type="ARBA" id="ARBA00022840"/>
    </source>
</evidence>
<dbReference type="Gene3D" id="3.40.50.1010">
    <property type="entry name" value="5'-nuclease"/>
    <property type="match status" value="1"/>
</dbReference>
<reference evidence="5" key="1">
    <citation type="journal article" date="2021" name="Proc. Natl. Acad. Sci. U.S.A.">
        <title>A Catalog of Tens of Thousands of Viruses from Human Metagenomes Reveals Hidden Associations with Chronic Diseases.</title>
        <authorList>
            <person name="Tisza M.J."/>
            <person name="Buck C.B."/>
        </authorList>
    </citation>
    <scope>NUCLEOTIDE SEQUENCE</scope>
    <source>
        <strain evidence="5">CtRuT6</strain>
    </source>
</reference>
<dbReference type="PANTHER" id="PTHR30473">
    <property type="entry name" value="PROTEIN PHOH"/>
    <property type="match status" value="1"/>
</dbReference>
<sequence length="412" mass="46969">MEYKLFLDTNALLNLQKEAFKEPFVISQKTLEEIENIKTSGYKDGEVKYKARQVSHLLDKCYGKYEVVANDENVKQVVRDFQLDETPDNIILASAYSYNLNLSPIIVCTDDLNCKFISKNIFKLVTKGVDELNIVKNINEYTGYKEVILSDEEMSHFYLHTNENIYNSILNEYLIIRKSDGEVVDYRKWNGEEYHPLSYKQISSRFMGKIKPRNPQQVLAFDMLQDKDETIKIISGKFGSGKDYLMIANALKLIEEGKFDKLIYVRNAIGVKDVNEIGFIPGSKLEKLMPFAMPLADHLGGQTGLEMQMMAGTIEIEHLGYIRGRDIKNTIIYVSEAENLTKEHVQLLIGRVGEGSALWMNGDFKQTDSALFRSNNGLLSTVQKLAGHEKFGYVQLQKTERSETAAMADLLD</sequence>
<evidence type="ECO:0000259" key="4">
    <source>
        <dbReference type="SMART" id="SM00670"/>
    </source>
</evidence>
<keyword evidence="1" id="KW-0547">Nucleotide-binding</keyword>
<name>A0A8S5N2J9_9CAUD</name>
<dbReference type="Gene3D" id="3.40.50.300">
    <property type="entry name" value="P-loop containing nucleotide triphosphate hydrolases"/>
    <property type="match status" value="1"/>
</dbReference>
<protein>
    <submittedName>
        <fullName evidence="5">Ribonuclease</fullName>
    </submittedName>
</protein>
<dbReference type="SUPFAM" id="SSF88723">
    <property type="entry name" value="PIN domain-like"/>
    <property type="match status" value="1"/>
</dbReference>
<dbReference type="GO" id="GO:0005524">
    <property type="term" value="F:ATP binding"/>
    <property type="evidence" value="ECO:0007669"/>
    <property type="project" value="UniProtKB-KW"/>
</dbReference>
<evidence type="ECO:0000313" key="5">
    <source>
        <dbReference type="EMBL" id="DAD88830.1"/>
    </source>
</evidence>
<keyword evidence="2" id="KW-0067">ATP-binding</keyword>
<evidence type="ECO:0000256" key="1">
    <source>
        <dbReference type="ARBA" id="ARBA00022741"/>
    </source>
</evidence>
<dbReference type="Pfam" id="PF02562">
    <property type="entry name" value="PhoH"/>
    <property type="match status" value="1"/>
</dbReference>
<dbReference type="Pfam" id="PF13638">
    <property type="entry name" value="PIN_4"/>
    <property type="match status" value="1"/>
</dbReference>
<dbReference type="InterPro" id="IPR051451">
    <property type="entry name" value="PhoH2-like"/>
</dbReference>
<dbReference type="PANTHER" id="PTHR30473:SF2">
    <property type="entry name" value="PIN DOMAIN-CONTAINING PROTEIN"/>
    <property type="match status" value="1"/>
</dbReference>
<dbReference type="SMART" id="SM00670">
    <property type="entry name" value="PINc"/>
    <property type="match status" value="1"/>
</dbReference>
<proteinExistence type="inferred from homology"/>
<dbReference type="InterPro" id="IPR003714">
    <property type="entry name" value="PhoH"/>
</dbReference>
<dbReference type="EMBL" id="BK015049">
    <property type="protein sequence ID" value="DAD88830.1"/>
    <property type="molecule type" value="Genomic_DNA"/>
</dbReference>
<organism evidence="5">
    <name type="scientific">Siphoviridae sp. ctRuT6</name>
    <dbReference type="NCBI Taxonomy" id="2826339"/>
    <lineage>
        <taxon>Viruses</taxon>
        <taxon>Duplodnaviria</taxon>
        <taxon>Heunggongvirae</taxon>
        <taxon>Uroviricota</taxon>
        <taxon>Caudoviricetes</taxon>
    </lineage>
</organism>
<comment type="similarity">
    <text evidence="3">In the N-terminal section; belongs to the PINc/VapC protein family.</text>
</comment>
<dbReference type="SUPFAM" id="SSF52540">
    <property type="entry name" value="P-loop containing nucleoside triphosphate hydrolases"/>
    <property type="match status" value="1"/>
</dbReference>
<evidence type="ECO:0000256" key="3">
    <source>
        <dbReference type="ARBA" id="ARBA00046345"/>
    </source>
</evidence>
<dbReference type="InterPro" id="IPR029060">
    <property type="entry name" value="PIN-like_dom_sf"/>
</dbReference>
<feature type="domain" description="PIN" evidence="4">
    <location>
        <begin position="3"/>
        <end position="116"/>
    </location>
</feature>